<feature type="domain" description="Transcription initiation factor IIA gamma subunit N-terminal" evidence="1">
    <location>
        <begin position="119"/>
        <end position="155"/>
    </location>
</feature>
<protein>
    <recommendedName>
        <fullName evidence="1">Transcription initiation factor IIA gamma subunit N-terminal domain-containing protein</fullName>
    </recommendedName>
</protein>
<dbReference type="SUPFAM" id="SSF47396">
    <property type="entry name" value="Transcription factor IIA (TFIIA), alpha-helical domain"/>
    <property type="match status" value="1"/>
</dbReference>
<name>A0AAV0Z031_VICFA</name>
<evidence type="ECO:0000313" key="3">
    <source>
        <dbReference type="Proteomes" id="UP001157006"/>
    </source>
</evidence>
<dbReference type="Proteomes" id="UP001157006">
    <property type="component" value="Chromosome 1S"/>
</dbReference>
<dbReference type="EMBL" id="OX451735">
    <property type="protein sequence ID" value="CAI8591629.1"/>
    <property type="molecule type" value="Genomic_DNA"/>
</dbReference>
<dbReference type="InterPro" id="IPR015872">
    <property type="entry name" value="TFIIA_gsu_N"/>
</dbReference>
<dbReference type="GO" id="GO:0005672">
    <property type="term" value="C:transcription factor TFIIA complex"/>
    <property type="evidence" value="ECO:0007669"/>
    <property type="project" value="InterPro"/>
</dbReference>
<evidence type="ECO:0000259" key="1">
    <source>
        <dbReference type="Pfam" id="PF02268"/>
    </source>
</evidence>
<keyword evidence="3" id="KW-1185">Reference proteome</keyword>
<evidence type="ECO:0000313" key="2">
    <source>
        <dbReference type="EMBL" id="CAI8591629.1"/>
    </source>
</evidence>
<dbReference type="GO" id="GO:0006367">
    <property type="term" value="P:transcription initiation at RNA polymerase II promoter"/>
    <property type="evidence" value="ECO:0007669"/>
    <property type="project" value="InterPro"/>
</dbReference>
<dbReference type="InterPro" id="IPR003194">
    <property type="entry name" value="TFIIA_gsu"/>
</dbReference>
<proteinExistence type="predicted"/>
<dbReference type="PANTHER" id="PTHR10966">
    <property type="entry name" value="TRANSCRIPTION INITIATION FACTOR IIA SUBUNIT 2"/>
    <property type="match status" value="1"/>
</dbReference>
<dbReference type="Gene3D" id="1.10.287.190">
    <property type="entry name" value="Transcription factor IIA gamma subunit, alpha-helical domain"/>
    <property type="match status" value="1"/>
</dbReference>
<organism evidence="2 3">
    <name type="scientific">Vicia faba</name>
    <name type="common">Broad bean</name>
    <name type="synonym">Faba vulgaris</name>
    <dbReference type="NCBI Taxonomy" id="3906"/>
    <lineage>
        <taxon>Eukaryota</taxon>
        <taxon>Viridiplantae</taxon>
        <taxon>Streptophyta</taxon>
        <taxon>Embryophyta</taxon>
        <taxon>Tracheophyta</taxon>
        <taxon>Spermatophyta</taxon>
        <taxon>Magnoliopsida</taxon>
        <taxon>eudicotyledons</taxon>
        <taxon>Gunneridae</taxon>
        <taxon>Pentapetalae</taxon>
        <taxon>rosids</taxon>
        <taxon>fabids</taxon>
        <taxon>Fabales</taxon>
        <taxon>Fabaceae</taxon>
        <taxon>Papilionoideae</taxon>
        <taxon>50 kb inversion clade</taxon>
        <taxon>NPAAA clade</taxon>
        <taxon>Hologalegina</taxon>
        <taxon>IRL clade</taxon>
        <taxon>Fabeae</taxon>
        <taxon>Vicia</taxon>
    </lineage>
</organism>
<sequence length="163" mass="18778">MCIMRPEDFYFPDMEEVPLYSSLHISGARLNKHAVVSIKIRVDKPGLVLKAGPVEPKLVKLFSVFIKEHKIQFENLSRAIPRPTNHLLTTRSSSHARLLLTTTFFTFAHRVFQATMVTFELYRRSTIRLCLLENLDEMVDNGTLSPELAIQVLLQLISLWQKL</sequence>
<dbReference type="InterPro" id="IPR009083">
    <property type="entry name" value="TFIIA_a-hlx"/>
</dbReference>
<dbReference type="AlphaFoldDB" id="A0AAV0Z031"/>
<reference evidence="2 3" key="1">
    <citation type="submission" date="2023-01" db="EMBL/GenBank/DDBJ databases">
        <authorList>
            <person name="Kreplak J."/>
        </authorList>
    </citation>
    <scope>NUCLEOTIDE SEQUENCE [LARGE SCALE GENOMIC DNA]</scope>
</reference>
<dbReference type="Pfam" id="PF02268">
    <property type="entry name" value="TFIIA_gamma_N"/>
    <property type="match status" value="1"/>
</dbReference>
<gene>
    <name evidence="2" type="ORF">VFH_I000200</name>
</gene>
<accession>A0AAV0Z031</accession>